<dbReference type="EMBL" id="JAWDEY010000012">
    <property type="protein sequence ID" value="KAK6589547.1"/>
    <property type="molecule type" value="Genomic_DNA"/>
</dbReference>
<evidence type="ECO:0000313" key="2">
    <source>
        <dbReference type="Proteomes" id="UP001311799"/>
    </source>
</evidence>
<dbReference type="AlphaFoldDB" id="A0AAV9XY36"/>
<dbReference type="Proteomes" id="UP001311799">
    <property type="component" value="Unassembled WGS sequence"/>
</dbReference>
<proteinExistence type="predicted"/>
<gene>
    <name evidence="1" type="ORF">RS030_203195</name>
</gene>
<name>A0AAV9XY36_9CRYT</name>
<reference evidence="1 2" key="1">
    <citation type="submission" date="2023-10" db="EMBL/GenBank/DDBJ databases">
        <title>Comparative genomics analysis reveals potential genetic determinants of host preference in Cryptosporidium xiaoi.</title>
        <authorList>
            <person name="Xiao L."/>
            <person name="Li J."/>
        </authorList>
    </citation>
    <scope>NUCLEOTIDE SEQUENCE [LARGE SCALE GENOMIC DNA]</scope>
    <source>
        <strain evidence="1 2">52996</strain>
    </source>
</reference>
<accession>A0AAV9XY36</accession>
<protein>
    <submittedName>
        <fullName evidence="1">Low complexity</fullName>
    </submittedName>
</protein>
<organism evidence="1 2">
    <name type="scientific">Cryptosporidium xiaoi</name>
    <dbReference type="NCBI Taxonomy" id="659607"/>
    <lineage>
        <taxon>Eukaryota</taxon>
        <taxon>Sar</taxon>
        <taxon>Alveolata</taxon>
        <taxon>Apicomplexa</taxon>
        <taxon>Conoidasida</taxon>
        <taxon>Coccidia</taxon>
        <taxon>Eucoccidiorida</taxon>
        <taxon>Eimeriorina</taxon>
        <taxon>Cryptosporidiidae</taxon>
        <taxon>Cryptosporidium</taxon>
    </lineage>
</organism>
<comment type="caution">
    <text evidence="1">The sequence shown here is derived from an EMBL/GenBank/DDBJ whole genome shotgun (WGS) entry which is preliminary data.</text>
</comment>
<sequence length="1013" mass="118192">MNVWSLARFPSVNDCNVSSGLNNIGYFAYSINLKITIIDLNSMIDGNNGNPLLRSNTFNRIVIDLQGMNTFIRFWNDYKPKKTYNNLTKLNVYEKINIKPLFVDEIIWGPFIYFRWSVLHTSLNNGLINIWLIPIVDSFSLSSYSPNPSFDLLDLLYKEIISNNIIEFDLTEMKKVDNTITDSFYFDLFLNTENPKIQSCSFSTQKVCLYLNEKYSYYIACFWNNFIVIYQFTIYNYKENISNCLLKKMTNLNDEKLLDKFPYIPYFDCKPIFITKIPQLNNSEIITCCFITDTWESHIYNSCFEIFIGTSIGRILLIQLNYNEIEILNCIKFIELKRIVPAIPISSLNCSLVKNNNNKYIWSASYSANIIFGTIKIEENFINIDMVSSNDLLKHKLPIKTVKTMNDALVDGKLYNVTFFSIDQSGFGILHCFNLDNNTFISVQTLSMNKLSNSQTIFPNFEQIVTGFNNEQLNNPSSSQTNKPSFESLQNVPLSIQNYKNNIEDYTLVSFVNSTIPSQFNYIINDIQAYSVALLHSIKLNTIRIVIVFNPFSVVDHITKRISIHFSNVSKLINDTIDDKYYINDSLLGRLSEIISSLFILNDVRLLLCGPLSMHKIPTIDDSNDESNIETNETKDSYNNNNNNNDIPYYSFLKFDFGKILKFKIDNEDSKYKDNNNNNNIDNDLMSYFTYLFYKNIPSEIIINAMSYLNINDEFQDDLFNYINNSKYIFSNLLLLFICYIVELEPFIPKYMEYIIDMKENYIESTILTLIEFFDSSISLISGICNSNINENRQKIFIFQYKFIYLIRMINSIRCLIVCLYSRSNDQISNLIVVREEKLTAYLKKLQYYIHFQIHKLYKNDYTVDKNDNKYYIWNCINNNTPIQINKLDYLYLKEIKETKCNLFSDDNYNSFICSHNSSNKLNEKTETDNDDCIYSLPICPITFQPITISSGFKHLSCSLCGKITFVHQNLINNDIVNIDCVTQSYNLSEKYMLKNAYISCQICLNLVDFLEI</sequence>
<keyword evidence="2" id="KW-1185">Reference proteome</keyword>
<evidence type="ECO:0000313" key="1">
    <source>
        <dbReference type="EMBL" id="KAK6589547.1"/>
    </source>
</evidence>